<dbReference type="InterPro" id="IPR005142">
    <property type="entry name" value="eRF1_3"/>
</dbReference>
<dbReference type="GO" id="GO:0005737">
    <property type="term" value="C:cytoplasm"/>
    <property type="evidence" value="ECO:0007669"/>
    <property type="project" value="UniProtKB-SubCell"/>
</dbReference>
<dbReference type="OrthoDB" id="10249111at2759"/>
<dbReference type="FunFam" id="2.30.30.870:FF:000001">
    <property type="entry name" value="Protein pelota homolog"/>
    <property type="match status" value="1"/>
</dbReference>
<comment type="subcellular location">
    <subcellularLocation>
        <location evidence="2">Cytoplasm</location>
    </subcellularLocation>
</comment>
<dbReference type="FunCoup" id="A0A2P6N165">
    <property type="interactions" value="646"/>
</dbReference>
<sequence length="481" mass="54039">MVVDKGSGRIAFVSFTVGVCTPAVLYNARRNGTTHSTRLRSSGKEQAFCTFLHIRSRKEEEHKYIMEALLSVVSVPLYAACEGCYVMYRMKLKRKEISKEGDGEIVLLPEEPEDMWHAYNLISQGDQIRSTTVRRVQSETATGSSSSERVRVTLTIEVDTIEFDSVEGVLRLKGKNITENRFVKLGAYHTLELELNREFSLIKPYWDSIALEQVTSATDPTKYADAGAIVMSEGLAHICLITSTMTITRSRIEVSIPRKGKGTTTNHEKGLGKFFEMVMQAMLRHFNFDVIKCVVIGSPGFVKDQFFDYMNAEAIKQDNKLIFENKNKFILVHTSSGHKHALKEALSDPGVAVRLADTKAAGEMRALTDFYDLLKNDPDRAFYGFRHVELANERQAIQVLMVTDELFRSSDIKTRKKYVQLVESVRENGGEVKLFSSAHISGEQLTQLSGIAAMLRFPLPDVDDELEQSDEEVAAEETTTS</sequence>
<dbReference type="Pfam" id="PF03465">
    <property type="entry name" value="eRF1_3"/>
    <property type="match status" value="1"/>
</dbReference>
<keyword evidence="9" id="KW-1185">Reference proteome</keyword>
<dbReference type="SUPFAM" id="SSF55315">
    <property type="entry name" value="L30e-like"/>
    <property type="match status" value="1"/>
</dbReference>
<dbReference type="FunFam" id="3.30.1330.30:FF:000008">
    <property type="entry name" value="Protein pelota homolog"/>
    <property type="match status" value="1"/>
</dbReference>
<gene>
    <name evidence="8" type="ORF">PROFUN_00569</name>
</gene>
<dbReference type="InterPro" id="IPR038069">
    <property type="entry name" value="Pelota/DOM34_N"/>
</dbReference>
<feature type="transmembrane region" description="Helical" evidence="6">
    <location>
        <begin position="64"/>
        <end position="88"/>
    </location>
</feature>
<dbReference type="SUPFAM" id="SSF53137">
    <property type="entry name" value="Translational machinery components"/>
    <property type="match status" value="1"/>
</dbReference>
<dbReference type="SUPFAM" id="SSF159065">
    <property type="entry name" value="Dom34/Pelota N-terminal domain-like"/>
    <property type="match status" value="1"/>
</dbReference>
<comment type="similarity">
    <text evidence="3">Belongs to the eukaryotic release factor 1 family. Pelota subfamily.</text>
</comment>
<dbReference type="Pfam" id="PF03464">
    <property type="entry name" value="eRF1_2"/>
    <property type="match status" value="1"/>
</dbReference>
<dbReference type="GO" id="GO:0046872">
    <property type="term" value="F:metal ion binding"/>
    <property type="evidence" value="ECO:0007669"/>
    <property type="project" value="UniProtKB-KW"/>
</dbReference>
<evidence type="ECO:0000256" key="5">
    <source>
        <dbReference type="ARBA" id="ARBA00022723"/>
    </source>
</evidence>
<dbReference type="GO" id="GO:0032790">
    <property type="term" value="P:ribosome disassembly"/>
    <property type="evidence" value="ECO:0007669"/>
    <property type="project" value="TreeGrafter"/>
</dbReference>
<evidence type="ECO:0000313" key="8">
    <source>
        <dbReference type="EMBL" id="PRP77708.1"/>
    </source>
</evidence>
<dbReference type="InterPro" id="IPR058547">
    <property type="entry name" value="Pelota_N"/>
</dbReference>
<evidence type="ECO:0000259" key="7">
    <source>
        <dbReference type="SMART" id="SM01194"/>
    </source>
</evidence>
<keyword evidence="5" id="KW-0479">Metal-binding</keyword>
<dbReference type="GO" id="GO:0070481">
    <property type="term" value="P:nuclear-transcribed mRNA catabolic process, non-stop decay"/>
    <property type="evidence" value="ECO:0007669"/>
    <property type="project" value="InterPro"/>
</dbReference>
<keyword evidence="6" id="KW-0472">Membrane</keyword>
<dbReference type="InterPro" id="IPR005140">
    <property type="entry name" value="eRF1_Pelota-like_N"/>
</dbReference>
<dbReference type="InterPro" id="IPR042226">
    <property type="entry name" value="eFR1_2_sf"/>
</dbReference>
<evidence type="ECO:0000256" key="1">
    <source>
        <dbReference type="ARBA" id="ARBA00001968"/>
    </source>
</evidence>
<feature type="domain" description="eRF1/Pelota-like N-terminal" evidence="7">
    <location>
        <begin position="90"/>
        <end position="219"/>
    </location>
</feature>
<keyword evidence="6" id="KW-0812">Transmembrane</keyword>
<evidence type="ECO:0000256" key="3">
    <source>
        <dbReference type="ARBA" id="ARBA00009504"/>
    </source>
</evidence>
<organism evidence="8 9">
    <name type="scientific">Planoprotostelium fungivorum</name>
    <dbReference type="NCBI Taxonomy" id="1890364"/>
    <lineage>
        <taxon>Eukaryota</taxon>
        <taxon>Amoebozoa</taxon>
        <taxon>Evosea</taxon>
        <taxon>Variosea</taxon>
        <taxon>Cavosteliida</taxon>
        <taxon>Cavosteliaceae</taxon>
        <taxon>Planoprotostelium</taxon>
    </lineage>
</organism>
<evidence type="ECO:0000256" key="4">
    <source>
        <dbReference type="ARBA" id="ARBA00022490"/>
    </source>
</evidence>
<dbReference type="GO" id="GO:0071025">
    <property type="term" value="P:RNA surveillance"/>
    <property type="evidence" value="ECO:0007669"/>
    <property type="project" value="InterPro"/>
</dbReference>
<reference evidence="8 9" key="1">
    <citation type="journal article" date="2018" name="Genome Biol. Evol.">
        <title>Multiple Roots of Fruiting Body Formation in Amoebozoa.</title>
        <authorList>
            <person name="Hillmann F."/>
            <person name="Forbes G."/>
            <person name="Novohradska S."/>
            <person name="Ferling I."/>
            <person name="Riege K."/>
            <person name="Groth M."/>
            <person name="Westermann M."/>
            <person name="Marz M."/>
            <person name="Spaller T."/>
            <person name="Winckler T."/>
            <person name="Schaap P."/>
            <person name="Glockner G."/>
        </authorList>
    </citation>
    <scope>NUCLEOTIDE SEQUENCE [LARGE SCALE GENOMIC DNA]</scope>
    <source>
        <strain evidence="8 9">Jena</strain>
    </source>
</reference>
<dbReference type="GO" id="GO:0070966">
    <property type="term" value="P:nuclear-transcribed mRNA catabolic process, no-go decay"/>
    <property type="evidence" value="ECO:0007669"/>
    <property type="project" value="InterPro"/>
</dbReference>
<dbReference type="FunFam" id="3.30.420.60:FF:000002">
    <property type="entry name" value="Protein pelota homolog"/>
    <property type="match status" value="1"/>
</dbReference>
<dbReference type="Gene3D" id="3.30.420.60">
    <property type="entry name" value="eRF1 domain 2"/>
    <property type="match status" value="1"/>
</dbReference>
<dbReference type="InterPro" id="IPR029064">
    <property type="entry name" value="Ribosomal_eL30-like_sf"/>
</dbReference>
<dbReference type="InterPro" id="IPR005141">
    <property type="entry name" value="eRF1_2"/>
</dbReference>
<dbReference type="InParanoid" id="A0A2P6N165"/>
<dbReference type="AlphaFoldDB" id="A0A2P6N165"/>
<dbReference type="InterPro" id="IPR004405">
    <property type="entry name" value="TF_pelota"/>
</dbReference>
<evidence type="ECO:0000313" key="9">
    <source>
        <dbReference type="Proteomes" id="UP000241769"/>
    </source>
</evidence>
<dbReference type="Proteomes" id="UP000241769">
    <property type="component" value="Unassembled WGS sequence"/>
</dbReference>
<dbReference type="Gene3D" id="2.30.30.870">
    <property type="entry name" value="Pelota, domain A"/>
    <property type="match status" value="1"/>
</dbReference>
<protein>
    <recommendedName>
        <fullName evidence="7">eRF1/Pelota-like N-terminal domain-containing protein</fullName>
    </recommendedName>
</protein>
<dbReference type="EMBL" id="MDYQ01000257">
    <property type="protein sequence ID" value="PRP77708.1"/>
    <property type="molecule type" value="Genomic_DNA"/>
</dbReference>
<feature type="transmembrane region" description="Helical" evidence="6">
    <location>
        <begin position="6"/>
        <end position="28"/>
    </location>
</feature>
<dbReference type="NCBIfam" id="TIGR00111">
    <property type="entry name" value="pelota"/>
    <property type="match status" value="1"/>
</dbReference>
<evidence type="ECO:0000256" key="6">
    <source>
        <dbReference type="SAM" id="Phobius"/>
    </source>
</evidence>
<dbReference type="STRING" id="1890364.A0A2P6N165"/>
<proteinExistence type="inferred from homology"/>
<comment type="caution">
    <text evidence="8">The sequence shown here is derived from an EMBL/GenBank/DDBJ whole genome shotgun (WGS) entry which is preliminary data.</text>
</comment>
<dbReference type="SMART" id="SM01194">
    <property type="entry name" value="eRF1_1"/>
    <property type="match status" value="1"/>
</dbReference>
<name>A0A2P6N165_9EUKA</name>
<dbReference type="Pfam" id="PF26356">
    <property type="entry name" value="Pelota_N"/>
    <property type="match status" value="1"/>
</dbReference>
<dbReference type="PANTHER" id="PTHR10853:SF0">
    <property type="entry name" value="PROTEIN PELOTA HOMOLOG"/>
    <property type="match status" value="1"/>
</dbReference>
<keyword evidence="4" id="KW-0963">Cytoplasm</keyword>
<dbReference type="Gene3D" id="3.30.1330.30">
    <property type="match status" value="1"/>
</dbReference>
<evidence type="ECO:0000256" key="2">
    <source>
        <dbReference type="ARBA" id="ARBA00004496"/>
    </source>
</evidence>
<dbReference type="PANTHER" id="PTHR10853">
    <property type="entry name" value="PELOTA"/>
    <property type="match status" value="1"/>
</dbReference>
<comment type="cofactor">
    <cofactor evidence="1">
        <name>a divalent metal cation</name>
        <dbReference type="ChEBI" id="CHEBI:60240"/>
    </cofactor>
</comment>
<dbReference type="GO" id="GO:0070651">
    <property type="term" value="P:nonfunctional rRNA decay"/>
    <property type="evidence" value="ECO:0007669"/>
    <property type="project" value="TreeGrafter"/>
</dbReference>
<keyword evidence="6" id="KW-1133">Transmembrane helix</keyword>
<accession>A0A2P6N165</accession>